<feature type="signal peptide" evidence="10">
    <location>
        <begin position="1"/>
        <end position="26"/>
    </location>
</feature>
<feature type="domain" description="Bifunctional inhibitor/plant lipid transfer protein/seed storage helical" evidence="11">
    <location>
        <begin position="31"/>
        <end position="102"/>
    </location>
</feature>
<evidence type="ECO:0000256" key="3">
    <source>
        <dbReference type="ARBA" id="ARBA00022475"/>
    </source>
</evidence>
<feature type="region of interest" description="Disordered" evidence="9">
    <location>
        <begin position="106"/>
        <end position="127"/>
    </location>
</feature>
<keyword evidence="4" id="KW-0336">GPI-anchor</keyword>
<accession>A0A1S3Z8S2</accession>
<dbReference type="PANTHER" id="PTHR33044">
    <property type="entry name" value="BIFUNCTIONAL INHIBITOR/LIPID-TRANSFER PROTEIN/SEED STORAGE 2S ALBUMIN SUPERFAMILY PROTEIN-RELATED"/>
    <property type="match status" value="1"/>
</dbReference>
<dbReference type="Gene3D" id="1.10.110.10">
    <property type="entry name" value="Plant lipid-transfer and hydrophobic proteins"/>
    <property type="match status" value="1"/>
</dbReference>
<keyword evidence="3" id="KW-1003">Cell membrane</keyword>
<dbReference type="RefSeq" id="XP_016460759.1">
    <property type="nucleotide sequence ID" value="XM_016605273.2"/>
</dbReference>
<gene>
    <name evidence="13" type="primary">LOC107784192</name>
</gene>
<evidence type="ECO:0000256" key="1">
    <source>
        <dbReference type="ARBA" id="ARBA00004609"/>
    </source>
</evidence>
<keyword evidence="4" id="KW-0472">Membrane</keyword>
<evidence type="ECO:0000256" key="9">
    <source>
        <dbReference type="SAM" id="MobiDB-lite"/>
    </source>
</evidence>
<dbReference type="GeneID" id="107784192"/>
<evidence type="ECO:0000256" key="5">
    <source>
        <dbReference type="ARBA" id="ARBA00022729"/>
    </source>
</evidence>
<evidence type="ECO:0000256" key="4">
    <source>
        <dbReference type="ARBA" id="ARBA00022622"/>
    </source>
</evidence>
<evidence type="ECO:0000313" key="12">
    <source>
        <dbReference type="Proteomes" id="UP000790787"/>
    </source>
</evidence>
<dbReference type="OMA" id="ARAMPCI"/>
<reference evidence="13" key="2">
    <citation type="submission" date="2025-08" db="UniProtKB">
        <authorList>
            <consortium name="RefSeq"/>
        </authorList>
    </citation>
    <scope>IDENTIFICATION</scope>
    <source>
        <tissue evidence="13">Leaf</tissue>
    </source>
</reference>
<feature type="chain" id="PRO_5010161179" evidence="10">
    <location>
        <begin position="27"/>
        <end position="151"/>
    </location>
</feature>
<dbReference type="SUPFAM" id="SSF47699">
    <property type="entry name" value="Bifunctional inhibitor/lipid-transfer protein/seed storage 2S albumin"/>
    <property type="match status" value="1"/>
</dbReference>
<keyword evidence="6" id="KW-1015">Disulfide bond</keyword>
<comment type="subcellular location">
    <subcellularLocation>
        <location evidence="1">Cell membrane</location>
        <topology evidence="1">Lipid-anchor</topology>
        <topology evidence="1">GPI-anchor</topology>
    </subcellularLocation>
</comment>
<evidence type="ECO:0000256" key="8">
    <source>
        <dbReference type="ARBA" id="ARBA00023288"/>
    </source>
</evidence>
<proteinExistence type="inferred from homology"/>
<dbReference type="GO" id="GO:0005886">
    <property type="term" value="C:plasma membrane"/>
    <property type="evidence" value="ECO:0007669"/>
    <property type="project" value="UniProtKB-SubCell"/>
</dbReference>
<keyword evidence="12" id="KW-1185">Reference proteome</keyword>
<keyword evidence="5 10" id="KW-0732">Signal</keyword>
<dbReference type="OrthoDB" id="690947at2759"/>
<dbReference type="KEGG" id="nta:107784192"/>
<dbReference type="Proteomes" id="UP000790787">
    <property type="component" value="Chromosome 15"/>
</dbReference>
<reference evidence="12" key="1">
    <citation type="journal article" date="2014" name="Nat. Commun.">
        <title>The tobacco genome sequence and its comparison with those of tomato and potato.</title>
        <authorList>
            <person name="Sierro N."/>
            <person name="Battey J.N."/>
            <person name="Ouadi S."/>
            <person name="Bakaher N."/>
            <person name="Bovet L."/>
            <person name="Willig A."/>
            <person name="Goepfert S."/>
            <person name="Peitsch M.C."/>
            <person name="Ivanov N.V."/>
        </authorList>
    </citation>
    <scope>NUCLEOTIDE SEQUENCE [LARGE SCALE GENOMIC DNA]</scope>
</reference>
<organism evidence="12 13">
    <name type="scientific">Nicotiana tabacum</name>
    <name type="common">Common tobacco</name>
    <dbReference type="NCBI Taxonomy" id="4097"/>
    <lineage>
        <taxon>Eukaryota</taxon>
        <taxon>Viridiplantae</taxon>
        <taxon>Streptophyta</taxon>
        <taxon>Embryophyta</taxon>
        <taxon>Tracheophyta</taxon>
        <taxon>Spermatophyta</taxon>
        <taxon>Magnoliopsida</taxon>
        <taxon>eudicotyledons</taxon>
        <taxon>Gunneridae</taxon>
        <taxon>Pentapetalae</taxon>
        <taxon>asterids</taxon>
        <taxon>lamiids</taxon>
        <taxon>Solanales</taxon>
        <taxon>Solanaceae</taxon>
        <taxon>Nicotianoideae</taxon>
        <taxon>Nicotianeae</taxon>
        <taxon>Nicotiana</taxon>
    </lineage>
</organism>
<keyword evidence="8" id="KW-0449">Lipoprotein</keyword>
<dbReference type="STRING" id="4097.A0A1S3Z8S2"/>
<dbReference type="RefSeq" id="XP_016460759.1">
    <property type="nucleotide sequence ID" value="XM_016605273.1"/>
</dbReference>
<name>A0A1S3Z8S2_TOBAC</name>
<dbReference type="Pfam" id="PF14368">
    <property type="entry name" value="LTP_2"/>
    <property type="match status" value="1"/>
</dbReference>
<sequence length="151" mass="15417">MFSSKMSALITVVVTVAIMAATVAEAQTPSCAAKLVPCAPYLNSTKPPAECCDPLKEAITNELDCLCKLYENPTVLPSFGINITQALALPKACNIPGDLSSCNGNAAPGPGSETLPPPATPGGKNDNNGVNKIAWTGTSSLLVLFASLVLA</sequence>
<dbReference type="InterPro" id="IPR043325">
    <property type="entry name" value="LTSS"/>
</dbReference>
<protein>
    <submittedName>
        <fullName evidence="13">Lipid transfer-like protein VAS</fullName>
    </submittedName>
    <submittedName>
        <fullName evidence="13">Non-specific lipid transfer protein GPI-anchored 7</fullName>
    </submittedName>
</protein>
<dbReference type="InterPro" id="IPR016140">
    <property type="entry name" value="Bifunc_inhib/LTP/seed_store"/>
</dbReference>
<evidence type="ECO:0000256" key="10">
    <source>
        <dbReference type="SAM" id="SignalP"/>
    </source>
</evidence>
<dbReference type="GO" id="GO:0098552">
    <property type="term" value="C:side of membrane"/>
    <property type="evidence" value="ECO:0007669"/>
    <property type="project" value="UniProtKB-KW"/>
</dbReference>
<evidence type="ECO:0000256" key="6">
    <source>
        <dbReference type="ARBA" id="ARBA00023157"/>
    </source>
</evidence>
<dbReference type="PaxDb" id="4097-A0A1S3Z8S2"/>
<evidence type="ECO:0000256" key="7">
    <source>
        <dbReference type="ARBA" id="ARBA00023180"/>
    </source>
</evidence>
<comment type="similarity">
    <text evidence="2">Belongs to the plant LTP family.</text>
</comment>
<dbReference type="CDD" id="cd00010">
    <property type="entry name" value="AAI_LTSS"/>
    <property type="match status" value="1"/>
</dbReference>
<keyword evidence="7" id="KW-0325">Glycoprotein</keyword>
<evidence type="ECO:0000256" key="2">
    <source>
        <dbReference type="ARBA" id="ARBA00009748"/>
    </source>
</evidence>
<dbReference type="SMART" id="SM00499">
    <property type="entry name" value="AAI"/>
    <property type="match status" value="1"/>
</dbReference>
<evidence type="ECO:0000259" key="11">
    <source>
        <dbReference type="SMART" id="SM00499"/>
    </source>
</evidence>
<dbReference type="AlphaFoldDB" id="A0A1S3Z8S2"/>
<dbReference type="InterPro" id="IPR036312">
    <property type="entry name" value="Bifun_inhib/LTP/seed_sf"/>
</dbReference>
<evidence type="ECO:0000313" key="13">
    <source>
        <dbReference type="RefSeq" id="XP_016460759.1"/>
    </source>
</evidence>